<proteinExistence type="predicted"/>
<evidence type="ECO:0000256" key="1">
    <source>
        <dbReference type="SAM" id="MobiDB-lite"/>
    </source>
</evidence>
<comment type="caution">
    <text evidence="2">The sequence shown here is derived from an EMBL/GenBank/DDBJ whole genome shotgun (WGS) entry which is preliminary data.</text>
</comment>
<sequence>MGQTGGETKRCPKIVRSYDASGSMVKLGLGKDKLGYSMSEKRGVHEKVHKEDINGNDISDNGGCGSVRGSLSSKGTMEQTKSPRSLFQAKEKSKPRE</sequence>
<reference evidence="2 3" key="1">
    <citation type="journal article" date="2019" name="Genome Biol. Evol.">
        <title>Insights into the evolution of the New World diploid cottons (Gossypium, subgenus Houzingenia) based on genome sequencing.</title>
        <authorList>
            <person name="Grover C.E."/>
            <person name="Arick M.A. 2nd"/>
            <person name="Thrash A."/>
            <person name="Conover J.L."/>
            <person name="Sanders W.S."/>
            <person name="Peterson D.G."/>
            <person name="Frelichowski J.E."/>
            <person name="Scheffler J.A."/>
            <person name="Scheffler B.E."/>
            <person name="Wendel J.F."/>
        </authorList>
    </citation>
    <scope>NUCLEOTIDE SEQUENCE [LARGE SCALE GENOMIC DNA]</scope>
    <source>
        <strain evidence="2">1</strain>
        <tissue evidence="2">Leaf</tissue>
    </source>
</reference>
<dbReference type="EMBL" id="JABFAF010266739">
    <property type="protein sequence ID" value="MBA0876980.1"/>
    <property type="molecule type" value="Genomic_DNA"/>
</dbReference>
<organism evidence="2 3">
    <name type="scientific">Gossypium schwendimanii</name>
    <name type="common">Cotton</name>
    <dbReference type="NCBI Taxonomy" id="34291"/>
    <lineage>
        <taxon>Eukaryota</taxon>
        <taxon>Viridiplantae</taxon>
        <taxon>Streptophyta</taxon>
        <taxon>Embryophyta</taxon>
        <taxon>Tracheophyta</taxon>
        <taxon>Spermatophyta</taxon>
        <taxon>Magnoliopsida</taxon>
        <taxon>eudicotyledons</taxon>
        <taxon>Gunneridae</taxon>
        <taxon>Pentapetalae</taxon>
        <taxon>rosids</taxon>
        <taxon>malvids</taxon>
        <taxon>Malvales</taxon>
        <taxon>Malvaceae</taxon>
        <taxon>Malvoideae</taxon>
        <taxon>Gossypium</taxon>
    </lineage>
</organism>
<feature type="compositionally biased region" description="Polar residues" evidence="1">
    <location>
        <begin position="69"/>
        <end position="85"/>
    </location>
</feature>
<accession>A0A7J9N171</accession>
<gene>
    <name evidence="2" type="ORF">Goshw_007766</name>
</gene>
<dbReference type="OrthoDB" id="10353718at2759"/>
<dbReference type="AlphaFoldDB" id="A0A7J9N171"/>
<evidence type="ECO:0000313" key="2">
    <source>
        <dbReference type="EMBL" id="MBA0876980.1"/>
    </source>
</evidence>
<dbReference type="Proteomes" id="UP000593576">
    <property type="component" value="Unassembled WGS sequence"/>
</dbReference>
<name>A0A7J9N171_GOSSC</name>
<feature type="region of interest" description="Disordered" evidence="1">
    <location>
        <begin position="45"/>
        <end position="97"/>
    </location>
</feature>
<protein>
    <submittedName>
        <fullName evidence="2">Uncharacterized protein</fullName>
    </submittedName>
</protein>
<evidence type="ECO:0000313" key="3">
    <source>
        <dbReference type="Proteomes" id="UP000593576"/>
    </source>
</evidence>
<keyword evidence="3" id="KW-1185">Reference proteome</keyword>